<protein>
    <recommendedName>
        <fullName evidence="10">BPTI/Kunitz inhibitor domain-containing protein</fullName>
    </recommendedName>
</protein>
<sequence>YSQLFTIPTGAVNIQVKEITPTRNFLAVKNVRGEYYLNGHWTIEYSRALHIGSTILHYYRGSEGDLAPEVLTARGPTTEPLVIELIGQEPNRGIQYQYYLPNQEETDDYQWSYGSWSECSAECGGGYQSRLVFCTIDNEAYPDYMCRDKRAPPSNRTCSTQPCPQTKSWKISEWGPCTATCGGGTQTRSVYCISYEGRASQQTVNDAECTAFTEKPATQQVCNLRACAKWNTGQWTTVPSMQDTWGYDNSDQFVLTRYKQDYPTRPPETNDNFLPTNDCRRTRYSCCPDGVTPSQGYNNEGCPSDRNPRADPQMPSDECRTSQYGCCFNNINKASGPVGEGCHSKPSYPYPTTCLLPSALGPCSDWTTRWYFVPDVGKCNRFWYGGCHGNKNNFGTEEECMNACQKIPGRTTGTIEYRYRKRGMKWDRLSHENPGVDEAVGLGHVPGGQHRGIVKTLDGDTEGRILAGHDWDESSIDHKISGPSPDQSQYAPKAEDSSHHSSLYRMILNKAESSSMESLIGQTVRLLCRVSDYPFPRVEWQKDGSPVSSTRLFFFFPFLIDI</sequence>
<dbReference type="GO" id="GO:0004222">
    <property type="term" value="F:metalloendopeptidase activity"/>
    <property type="evidence" value="ECO:0007669"/>
    <property type="project" value="TreeGrafter"/>
</dbReference>
<dbReference type="FunFam" id="2.20.100.10:FF:000005">
    <property type="entry name" value="ADAM metallopeptidase with thrombospondin type 1 motif 9"/>
    <property type="match status" value="2"/>
</dbReference>
<dbReference type="InterPro" id="IPR013098">
    <property type="entry name" value="Ig_I-set"/>
</dbReference>
<feature type="non-terminal residue" evidence="9">
    <location>
        <position position="1"/>
    </location>
</feature>
<evidence type="ECO:0000256" key="2">
    <source>
        <dbReference type="ARBA" id="ARBA00022525"/>
    </source>
</evidence>
<keyword evidence="3" id="KW-0732">Signal</keyword>
<feature type="domain" description="Ig-like" evidence="8">
    <location>
        <begin position="492"/>
        <end position="562"/>
    </location>
</feature>
<evidence type="ECO:0000256" key="5">
    <source>
        <dbReference type="ARBA" id="ARBA00023157"/>
    </source>
</evidence>
<dbReference type="Gene3D" id="2.20.100.10">
    <property type="entry name" value="Thrombospondin type-1 (TSP1) repeat"/>
    <property type="match status" value="2"/>
</dbReference>
<dbReference type="InterPro" id="IPR050439">
    <property type="entry name" value="ADAMTS_ADAMTS-like"/>
</dbReference>
<evidence type="ECO:0000259" key="7">
    <source>
        <dbReference type="PROSITE" id="PS50279"/>
    </source>
</evidence>
<dbReference type="SUPFAM" id="SSF57362">
    <property type="entry name" value="BPTI-like"/>
    <property type="match status" value="1"/>
</dbReference>
<dbReference type="PROSITE" id="PS50835">
    <property type="entry name" value="IG_LIKE"/>
    <property type="match status" value="1"/>
</dbReference>
<dbReference type="InterPro" id="IPR000884">
    <property type="entry name" value="TSP1_rpt"/>
</dbReference>
<evidence type="ECO:0000256" key="4">
    <source>
        <dbReference type="ARBA" id="ARBA00022737"/>
    </source>
</evidence>
<evidence type="ECO:0000313" key="9">
    <source>
        <dbReference type="EMBL" id="PIO37646.1"/>
    </source>
</evidence>
<dbReference type="InterPro" id="IPR036179">
    <property type="entry name" value="Ig-like_dom_sf"/>
</dbReference>
<dbReference type="SMART" id="SM00131">
    <property type="entry name" value="KU"/>
    <property type="match status" value="1"/>
</dbReference>
<dbReference type="GO" id="GO:0006508">
    <property type="term" value="P:proteolysis"/>
    <property type="evidence" value="ECO:0007669"/>
    <property type="project" value="TreeGrafter"/>
</dbReference>
<dbReference type="InterPro" id="IPR036880">
    <property type="entry name" value="Kunitz_BPTI_sf"/>
</dbReference>
<evidence type="ECO:0000259" key="8">
    <source>
        <dbReference type="PROSITE" id="PS50835"/>
    </source>
</evidence>
<dbReference type="Pfam" id="PF19030">
    <property type="entry name" value="TSP1_ADAMTS"/>
    <property type="match status" value="2"/>
</dbReference>
<dbReference type="SUPFAM" id="SSF48726">
    <property type="entry name" value="Immunoglobulin"/>
    <property type="match status" value="1"/>
</dbReference>
<dbReference type="InterPro" id="IPR010294">
    <property type="entry name" value="ADAMTS_spacer1"/>
</dbReference>
<dbReference type="GO" id="GO:0004867">
    <property type="term" value="F:serine-type endopeptidase inhibitor activity"/>
    <property type="evidence" value="ECO:0007669"/>
    <property type="project" value="InterPro"/>
</dbReference>
<dbReference type="GO" id="GO:0030198">
    <property type="term" value="P:extracellular matrix organization"/>
    <property type="evidence" value="ECO:0007669"/>
    <property type="project" value="TreeGrafter"/>
</dbReference>
<dbReference type="PROSITE" id="PS00280">
    <property type="entry name" value="BPTI_KUNITZ_1"/>
    <property type="match status" value="1"/>
</dbReference>
<comment type="subcellular location">
    <subcellularLocation>
        <location evidence="1">Secreted</location>
    </subcellularLocation>
</comment>
<dbReference type="PANTHER" id="PTHR13723">
    <property type="entry name" value="ADAMTS A DISINTEGRIN AND METALLOPROTEASE WITH THROMBOSPONDIN MOTIFS PROTEASE"/>
    <property type="match status" value="1"/>
</dbReference>
<dbReference type="FunFam" id="4.10.410.10:FF:000017">
    <property type="entry name" value="papilin isoform X2"/>
    <property type="match status" value="1"/>
</dbReference>
<dbReference type="SUPFAM" id="SSF82895">
    <property type="entry name" value="TSP-1 type 1 repeat"/>
    <property type="match status" value="2"/>
</dbReference>
<evidence type="ECO:0000256" key="3">
    <source>
        <dbReference type="ARBA" id="ARBA00022729"/>
    </source>
</evidence>
<accession>A0A2G9SBZ3</accession>
<name>A0A2G9SBZ3_AQUCT</name>
<evidence type="ECO:0008006" key="10">
    <source>
        <dbReference type="Google" id="ProtNLM"/>
    </source>
</evidence>
<gene>
    <name evidence="9" type="ORF">AB205_0169090</name>
</gene>
<dbReference type="InterPro" id="IPR036383">
    <property type="entry name" value="TSP1_rpt_sf"/>
</dbReference>
<keyword evidence="2" id="KW-0964">Secreted</keyword>
<organism evidence="9">
    <name type="scientific">Aquarana catesbeiana</name>
    <name type="common">American bullfrog</name>
    <name type="synonym">Rana catesbeiana</name>
    <dbReference type="NCBI Taxonomy" id="8400"/>
    <lineage>
        <taxon>Eukaryota</taxon>
        <taxon>Metazoa</taxon>
        <taxon>Chordata</taxon>
        <taxon>Craniata</taxon>
        <taxon>Vertebrata</taxon>
        <taxon>Euteleostomi</taxon>
        <taxon>Amphibia</taxon>
        <taxon>Batrachia</taxon>
        <taxon>Anura</taxon>
        <taxon>Neobatrachia</taxon>
        <taxon>Ranoidea</taxon>
        <taxon>Ranidae</taxon>
        <taxon>Aquarana</taxon>
    </lineage>
</organism>
<dbReference type="AlphaFoldDB" id="A0A2G9SBZ3"/>
<dbReference type="SMART" id="SM00209">
    <property type="entry name" value="TSP1"/>
    <property type="match status" value="2"/>
</dbReference>
<dbReference type="EMBL" id="KV924256">
    <property type="protein sequence ID" value="PIO37646.1"/>
    <property type="molecule type" value="Genomic_DNA"/>
</dbReference>
<dbReference type="GO" id="GO:0005576">
    <property type="term" value="C:extracellular region"/>
    <property type="evidence" value="ECO:0007669"/>
    <property type="project" value="UniProtKB-SubCell"/>
</dbReference>
<dbReference type="InterPro" id="IPR002223">
    <property type="entry name" value="Kunitz_BPTI"/>
</dbReference>
<feature type="region of interest" description="Disordered" evidence="6">
    <location>
        <begin position="474"/>
        <end position="498"/>
    </location>
</feature>
<dbReference type="PANTHER" id="PTHR13723:SF281">
    <property type="entry name" value="PAPILIN"/>
    <property type="match status" value="1"/>
</dbReference>
<dbReference type="InterPro" id="IPR013783">
    <property type="entry name" value="Ig-like_fold"/>
</dbReference>
<evidence type="ECO:0000256" key="6">
    <source>
        <dbReference type="SAM" id="MobiDB-lite"/>
    </source>
</evidence>
<dbReference type="Gene3D" id="2.60.40.10">
    <property type="entry name" value="Immunoglobulins"/>
    <property type="match status" value="1"/>
</dbReference>
<keyword evidence="4" id="KW-0677">Repeat</keyword>
<reference evidence="9" key="1">
    <citation type="submission" date="2017-08" db="EMBL/GenBank/DDBJ databases">
        <title>Assembly of the North American Bullfrog Genome.</title>
        <authorList>
            <person name="Warren R.L."/>
            <person name="Vandervalk B.P."/>
            <person name="Kucuk E."/>
            <person name="Birol I."/>
            <person name="Helbing C."/>
            <person name="Pandoh P."/>
            <person name="Behsaz B."/>
            <person name="Mohamadi H."/>
            <person name="Chu J."/>
            <person name="Jackman S."/>
            <person name="Hammond S.A."/>
            <person name="Veldhoen N."/>
            <person name="Kirk H."/>
            <person name="Zhao Y."/>
            <person name="Coope R."/>
            <person name="Pleasance S."/>
            <person name="Moore R."/>
            <person name="Holt R."/>
        </authorList>
    </citation>
    <scope>NUCLEOTIDE SEQUENCE</scope>
    <source>
        <strain evidence="9">Bruno</strain>
        <tissue evidence="9">Liver</tissue>
    </source>
</reference>
<feature type="domain" description="BPTI/Kunitz inhibitor" evidence="7">
    <location>
        <begin position="354"/>
        <end position="404"/>
    </location>
</feature>
<dbReference type="Pfam" id="PF05986">
    <property type="entry name" value="ADAMTS_spacer1"/>
    <property type="match status" value="1"/>
</dbReference>
<dbReference type="CDD" id="cd22635">
    <property type="entry name" value="Kunitz_papilin"/>
    <property type="match status" value="1"/>
</dbReference>
<proteinExistence type="predicted"/>
<dbReference type="Pfam" id="PF07679">
    <property type="entry name" value="I-set"/>
    <property type="match status" value="1"/>
</dbReference>
<evidence type="ECO:0000256" key="1">
    <source>
        <dbReference type="ARBA" id="ARBA00004613"/>
    </source>
</evidence>
<dbReference type="InterPro" id="IPR007110">
    <property type="entry name" value="Ig-like_dom"/>
</dbReference>
<dbReference type="InterPro" id="IPR020901">
    <property type="entry name" value="Prtase_inh_Kunz-CS"/>
</dbReference>
<dbReference type="Gene3D" id="4.10.410.10">
    <property type="entry name" value="Pancreatic trypsin inhibitor Kunitz domain"/>
    <property type="match status" value="1"/>
</dbReference>
<dbReference type="Gene3D" id="2.60.120.830">
    <property type="match status" value="1"/>
</dbReference>
<dbReference type="PROSITE" id="PS50279">
    <property type="entry name" value="BPTI_KUNITZ_2"/>
    <property type="match status" value="1"/>
</dbReference>
<dbReference type="OrthoDB" id="9948486at2759"/>
<dbReference type="PROSITE" id="PS50092">
    <property type="entry name" value="TSP1"/>
    <property type="match status" value="2"/>
</dbReference>
<dbReference type="Pfam" id="PF00014">
    <property type="entry name" value="Kunitz_BPTI"/>
    <property type="match status" value="1"/>
</dbReference>
<dbReference type="GO" id="GO:0031012">
    <property type="term" value="C:extracellular matrix"/>
    <property type="evidence" value="ECO:0007669"/>
    <property type="project" value="TreeGrafter"/>
</dbReference>
<keyword evidence="5" id="KW-1015">Disulfide bond</keyword>
<dbReference type="PRINTS" id="PR00759">
    <property type="entry name" value="BASICPTASE"/>
</dbReference>